<dbReference type="InterPro" id="IPR012223">
    <property type="entry name" value="TEII"/>
</dbReference>
<gene>
    <name evidence="4" type="ORF">ACFQZU_06160</name>
</gene>
<keyword evidence="2" id="KW-0378">Hydrolase</keyword>
<dbReference type="SUPFAM" id="SSF53474">
    <property type="entry name" value="alpha/beta-Hydrolases"/>
    <property type="match status" value="1"/>
</dbReference>
<feature type="domain" description="Thioesterase TesA-like" evidence="3">
    <location>
        <begin position="21"/>
        <end position="242"/>
    </location>
</feature>
<comment type="similarity">
    <text evidence="1">Belongs to the thioesterase family.</text>
</comment>
<evidence type="ECO:0000256" key="1">
    <source>
        <dbReference type="ARBA" id="ARBA00007169"/>
    </source>
</evidence>
<dbReference type="PANTHER" id="PTHR11487">
    <property type="entry name" value="THIOESTERASE"/>
    <property type="match status" value="1"/>
</dbReference>
<dbReference type="EMBL" id="JBHTHR010000114">
    <property type="protein sequence ID" value="MFD0800900.1"/>
    <property type="molecule type" value="Genomic_DNA"/>
</dbReference>
<accession>A0ABW3BCQ0</accession>
<evidence type="ECO:0000313" key="5">
    <source>
        <dbReference type="Proteomes" id="UP001596956"/>
    </source>
</evidence>
<dbReference type="Pfam" id="PF00975">
    <property type="entry name" value="Thioesterase"/>
    <property type="match status" value="1"/>
</dbReference>
<dbReference type="InterPro" id="IPR020802">
    <property type="entry name" value="TesA-like"/>
</dbReference>
<dbReference type="PANTHER" id="PTHR11487:SF0">
    <property type="entry name" value="S-ACYL FATTY ACID SYNTHASE THIOESTERASE, MEDIUM CHAIN"/>
    <property type="match status" value="1"/>
</dbReference>
<evidence type="ECO:0000256" key="2">
    <source>
        <dbReference type="ARBA" id="ARBA00022801"/>
    </source>
</evidence>
<dbReference type="Gene3D" id="3.40.50.1820">
    <property type="entry name" value="alpha/beta hydrolase"/>
    <property type="match status" value="1"/>
</dbReference>
<name>A0ABW3BCQ0_9ACTN</name>
<dbReference type="InterPro" id="IPR001031">
    <property type="entry name" value="Thioesterase"/>
</dbReference>
<protein>
    <submittedName>
        <fullName evidence="4">Thioesterase II family protein</fullName>
    </submittedName>
</protein>
<evidence type="ECO:0000259" key="3">
    <source>
        <dbReference type="SMART" id="SM00824"/>
    </source>
</evidence>
<proteinExistence type="inferred from homology"/>
<comment type="caution">
    <text evidence="4">The sequence shown here is derived from an EMBL/GenBank/DDBJ whole genome shotgun (WGS) entry which is preliminary data.</text>
</comment>
<dbReference type="InterPro" id="IPR029058">
    <property type="entry name" value="AB_hydrolase_fold"/>
</dbReference>
<organism evidence="4 5">
    <name type="scientific">Streptomonospora algeriensis</name>
    <dbReference type="NCBI Taxonomy" id="995084"/>
    <lineage>
        <taxon>Bacteria</taxon>
        <taxon>Bacillati</taxon>
        <taxon>Actinomycetota</taxon>
        <taxon>Actinomycetes</taxon>
        <taxon>Streptosporangiales</taxon>
        <taxon>Nocardiopsidaceae</taxon>
        <taxon>Streptomonospora</taxon>
    </lineage>
</organism>
<keyword evidence="5" id="KW-1185">Reference proteome</keyword>
<dbReference type="Proteomes" id="UP001596956">
    <property type="component" value="Unassembled WGS sequence"/>
</dbReference>
<reference evidence="5" key="1">
    <citation type="journal article" date="2019" name="Int. J. Syst. Evol. Microbiol.">
        <title>The Global Catalogue of Microorganisms (GCM) 10K type strain sequencing project: providing services to taxonomists for standard genome sequencing and annotation.</title>
        <authorList>
            <consortium name="The Broad Institute Genomics Platform"/>
            <consortium name="The Broad Institute Genome Sequencing Center for Infectious Disease"/>
            <person name="Wu L."/>
            <person name="Ma J."/>
        </authorList>
    </citation>
    <scope>NUCLEOTIDE SEQUENCE [LARGE SCALE GENOMIC DNA]</scope>
    <source>
        <strain evidence="5">CCUG 63369</strain>
    </source>
</reference>
<evidence type="ECO:0000313" key="4">
    <source>
        <dbReference type="EMBL" id="MFD0800900.1"/>
    </source>
</evidence>
<sequence>MSTDLWLRSFHPAPDAAVRLVFFPHAGGAASYFFPLSKLLAPRIEVLAVQYPGRQDRRREEPIADVDGLAEELAAVLGPAGGKPVVYFGHSLGATVAFEVSRRLAGRGAAPAALMVSARCAPSEHRSNGIHLLDDDGIVAELRRLSGTDSSLLEDEELLAALMPAIRGDYKAAETYTYTPGPALSCPIVGFLGDDDVRVGAEDLESWRKHTTAEFELRRLPGGHFYLTEDPVRAAKEIGACIESSVPGRGAEL</sequence>
<dbReference type="SMART" id="SM00824">
    <property type="entry name" value="PKS_TE"/>
    <property type="match status" value="1"/>
</dbReference>